<dbReference type="AlphaFoldDB" id="A0A9Q0N265"/>
<name>A0A9Q0N265_9DIPT</name>
<comment type="caution">
    <text evidence="2">The sequence shown here is derived from an EMBL/GenBank/DDBJ whole genome shotgun (WGS) entry which is preliminary data.</text>
</comment>
<evidence type="ECO:0000313" key="2">
    <source>
        <dbReference type="EMBL" id="KAJ6642259.1"/>
    </source>
</evidence>
<feature type="chain" id="PRO_5040358612" evidence="1">
    <location>
        <begin position="16"/>
        <end position="240"/>
    </location>
</feature>
<evidence type="ECO:0000313" key="3">
    <source>
        <dbReference type="Proteomes" id="UP001151699"/>
    </source>
</evidence>
<keyword evidence="1" id="KW-0732">Signal</keyword>
<keyword evidence="3" id="KW-1185">Reference proteome</keyword>
<gene>
    <name evidence="2" type="ORF">Bhyg_07206</name>
</gene>
<reference evidence="2" key="1">
    <citation type="submission" date="2022-07" db="EMBL/GenBank/DDBJ databases">
        <authorList>
            <person name="Trinca V."/>
            <person name="Uliana J.V.C."/>
            <person name="Torres T.T."/>
            <person name="Ward R.J."/>
            <person name="Monesi N."/>
        </authorList>
    </citation>
    <scope>NUCLEOTIDE SEQUENCE</scope>
    <source>
        <strain evidence="2">HSMRA1968</strain>
        <tissue evidence="2">Whole embryos</tissue>
    </source>
</reference>
<protein>
    <submittedName>
        <fullName evidence="2">Uncharacterized protein</fullName>
    </submittedName>
</protein>
<accession>A0A9Q0N265</accession>
<dbReference type="OrthoDB" id="10299529at2759"/>
<dbReference type="Proteomes" id="UP001151699">
    <property type="component" value="Chromosome B"/>
</dbReference>
<proteinExistence type="predicted"/>
<evidence type="ECO:0000256" key="1">
    <source>
        <dbReference type="SAM" id="SignalP"/>
    </source>
</evidence>
<organism evidence="2 3">
    <name type="scientific">Pseudolycoriella hygida</name>
    <dbReference type="NCBI Taxonomy" id="35572"/>
    <lineage>
        <taxon>Eukaryota</taxon>
        <taxon>Metazoa</taxon>
        <taxon>Ecdysozoa</taxon>
        <taxon>Arthropoda</taxon>
        <taxon>Hexapoda</taxon>
        <taxon>Insecta</taxon>
        <taxon>Pterygota</taxon>
        <taxon>Neoptera</taxon>
        <taxon>Endopterygota</taxon>
        <taxon>Diptera</taxon>
        <taxon>Nematocera</taxon>
        <taxon>Sciaroidea</taxon>
        <taxon>Sciaridae</taxon>
        <taxon>Pseudolycoriella</taxon>
    </lineage>
</organism>
<sequence length="240" mass="27466">MSRLVLLMLSVCVMAYTPEACQFGTDAIQAVYDRFELFKQTKAFDPADSTIPLEQYSYYDDDGEKRLAVKINGVYMVEYYKTDADNKIQTKNGQYHVTDSVILNYKRNENGEFSFDDWSNGKKFESSLRSIDADLPNDFEADYKKTLVDLNAMRKKMFDYQQGLGKEDFERVRLFEISPFSEGGFYAQYIDKEGGSLSVSKDNESGAISGRLSCDHRDQKYNIVDGKVVADGEPFIPVYH</sequence>
<dbReference type="EMBL" id="WJQU01000002">
    <property type="protein sequence ID" value="KAJ6642259.1"/>
    <property type="molecule type" value="Genomic_DNA"/>
</dbReference>
<feature type="signal peptide" evidence="1">
    <location>
        <begin position="1"/>
        <end position="15"/>
    </location>
</feature>